<sequence>MTTRKFFHPKDLLFFGALAFAAGVLALALALSPRGATALVEVEGQVVLTRELASLSAPEEVTVTGANGMELTCVFSQEGVAITASSCPDQTCVRTGTLTRAGEAAICLPARTVLRLTGSGWADAQAY</sequence>
<organism evidence="1 2">
    <name type="scientific">Candidatus Acutalibacter pullistercoris</name>
    <dbReference type="NCBI Taxonomy" id="2838418"/>
    <lineage>
        <taxon>Bacteria</taxon>
        <taxon>Bacillati</taxon>
        <taxon>Bacillota</taxon>
        <taxon>Clostridia</taxon>
        <taxon>Eubacteriales</taxon>
        <taxon>Acutalibacteraceae</taxon>
        <taxon>Acutalibacter</taxon>
    </lineage>
</organism>
<reference evidence="1" key="1">
    <citation type="journal article" date="2021" name="PeerJ">
        <title>Extensive microbial diversity within the chicken gut microbiome revealed by metagenomics and culture.</title>
        <authorList>
            <person name="Gilroy R."/>
            <person name="Ravi A."/>
            <person name="Getino M."/>
            <person name="Pursley I."/>
            <person name="Horton D.L."/>
            <person name="Alikhan N.F."/>
            <person name="Baker D."/>
            <person name="Gharbi K."/>
            <person name="Hall N."/>
            <person name="Watson M."/>
            <person name="Adriaenssens E.M."/>
            <person name="Foster-Nyarko E."/>
            <person name="Jarju S."/>
            <person name="Secka A."/>
            <person name="Antonio M."/>
            <person name="Oren A."/>
            <person name="Chaudhuri R.R."/>
            <person name="La Ragione R."/>
            <person name="Hildebrand F."/>
            <person name="Pallen M.J."/>
        </authorList>
    </citation>
    <scope>NUCLEOTIDE SEQUENCE</scope>
    <source>
        <strain evidence="1">1282</strain>
    </source>
</reference>
<dbReference type="Pfam" id="PF07009">
    <property type="entry name" value="NusG_II"/>
    <property type="match status" value="1"/>
</dbReference>
<dbReference type="EMBL" id="DXDU01000018">
    <property type="protein sequence ID" value="HIY25821.1"/>
    <property type="molecule type" value="Genomic_DNA"/>
</dbReference>
<protein>
    <submittedName>
        <fullName evidence="1">NusG domain II-containing protein</fullName>
    </submittedName>
</protein>
<comment type="caution">
    <text evidence="1">The sequence shown here is derived from an EMBL/GenBank/DDBJ whole genome shotgun (WGS) entry which is preliminary data.</text>
</comment>
<evidence type="ECO:0000313" key="2">
    <source>
        <dbReference type="Proteomes" id="UP000823915"/>
    </source>
</evidence>
<name>A0A9D1YB01_9FIRM</name>
<dbReference type="Gene3D" id="2.60.320.10">
    <property type="entry name" value="N-utilization substance G protein NusG, insert domain"/>
    <property type="match status" value="1"/>
</dbReference>
<evidence type="ECO:0000313" key="1">
    <source>
        <dbReference type="EMBL" id="HIY25821.1"/>
    </source>
</evidence>
<gene>
    <name evidence="1" type="ORF">H9838_01440</name>
</gene>
<dbReference type="AlphaFoldDB" id="A0A9D1YB01"/>
<dbReference type="Proteomes" id="UP000823915">
    <property type="component" value="Unassembled WGS sequence"/>
</dbReference>
<reference evidence="1" key="2">
    <citation type="submission" date="2021-04" db="EMBL/GenBank/DDBJ databases">
        <authorList>
            <person name="Gilroy R."/>
        </authorList>
    </citation>
    <scope>NUCLEOTIDE SEQUENCE</scope>
    <source>
        <strain evidence="1">1282</strain>
    </source>
</reference>
<accession>A0A9D1YB01</accession>
<proteinExistence type="predicted"/>
<dbReference type="InterPro" id="IPR038690">
    <property type="entry name" value="NusG_2_sf"/>
</dbReference>